<dbReference type="RefSeq" id="WP_039607549.1">
    <property type="nucleotide sequence ID" value="NZ_JWIC01000001.1"/>
</dbReference>
<organism evidence="1 2">
    <name type="scientific">Pseudoalteromonas luteoviolacea</name>
    <dbReference type="NCBI Taxonomy" id="43657"/>
    <lineage>
        <taxon>Bacteria</taxon>
        <taxon>Pseudomonadati</taxon>
        <taxon>Pseudomonadota</taxon>
        <taxon>Gammaproteobacteria</taxon>
        <taxon>Alteromonadales</taxon>
        <taxon>Pseudoalteromonadaceae</taxon>
        <taxon>Pseudoalteromonas</taxon>
    </lineage>
</organism>
<dbReference type="Gene3D" id="3.40.50.2000">
    <property type="entry name" value="Glycogen Phosphorylase B"/>
    <property type="match status" value="1"/>
</dbReference>
<protein>
    <submittedName>
        <fullName evidence="1">Glycosyltransferase</fullName>
    </submittedName>
</protein>
<reference evidence="1 2" key="1">
    <citation type="submission" date="2014-12" db="EMBL/GenBank/DDBJ databases">
        <title>Draft Genome Sequence of Pseudoalteromonas luteoviolacea HI1.</title>
        <authorList>
            <person name="Asahina A.Y."/>
            <person name="Hadfield M.G."/>
        </authorList>
    </citation>
    <scope>NUCLEOTIDE SEQUENCE [LARGE SCALE GENOMIC DNA]</scope>
    <source>
        <strain evidence="1 2">HI1</strain>
    </source>
</reference>
<dbReference type="AlphaFoldDB" id="A0A0C1QVA3"/>
<dbReference type="OrthoDB" id="9793805at2"/>
<comment type="caution">
    <text evidence="1">The sequence shown here is derived from an EMBL/GenBank/DDBJ whole genome shotgun (WGS) entry which is preliminary data.</text>
</comment>
<dbReference type="GO" id="GO:0016740">
    <property type="term" value="F:transferase activity"/>
    <property type="evidence" value="ECO:0007669"/>
    <property type="project" value="UniProtKB-KW"/>
</dbReference>
<dbReference type="SUPFAM" id="SSF53756">
    <property type="entry name" value="UDP-Glycosyltransferase/glycogen phosphorylase"/>
    <property type="match status" value="1"/>
</dbReference>
<dbReference type="Proteomes" id="UP000031327">
    <property type="component" value="Unassembled WGS sequence"/>
</dbReference>
<evidence type="ECO:0000313" key="1">
    <source>
        <dbReference type="EMBL" id="KID58942.1"/>
    </source>
</evidence>
<name>A0A0C1QVA3_9GAMM</name>
<dbReference type="InterPro" id="IPR005262">
    <property type="entry name" value="MJ1255-like"/>
</dbReference>
<dbReference type="EMBL" id="JWIC01000001">
    <property type="protein sequence ID" value="KID58942.1"/>
    <property type="molecule type" value="Genomic_DNA"/>
</dbReference>
<dbReference type="Pfam" id="PF13528">
    <property type="entry name" value="Glyco_trans_1_3"/>
    <property type="match status" value="1"/>
</dbReference>
<sequence>MRILYGIQGTGNGHITRARVMAECFTKLGIDVDYLFSGRDENAYFDMGVFGQYQVRRGLSFITQSGKLDYRQTAKQLKLGTFVRDVRQLDIKQYDLVFNDFEPVSAWAAKLAKVPVVAMSHQAAFLSPEVPLFGAGFMERALIRWFAPANVHLGVHWQPFAKNILPPFISFHGCVKASIANKILVYLPFEDLNSIVELLGDFPDREFYCYHPDAQDQSLNHIHLRAPSRSGFLEDLASASGVVANAGFELSSEALKFGKKLLLKPLQGQFEQLSNAMTLQSLGLAEVMNYLNSEALGEWLEHPEGQIIDFPSDATPLAKWLANGQWQDFDSLHDSLWQPILYNRNKVA</sequence>
<gene>
    <name evidence="1" type="ORF">JF50_00285</name>
</gene>
<evidence type="ECO:0000313" key="2">
    <source>
        <dbReference type="Proteomes" id="UP000031327"/>
    </source>
</evidence>
<proteinExistence type="predicted"/>
<keyword evidence="1" id="KW-0808">Transferase</keyword>
<dbReference type="NCBIfam" id="TIGR00661">
    <property type="entry name" value="MJ1255"/>
    <property type="match status" value="1"/>
</dbReference>
<accession>A0A0C1QVA3</accession>